<evidence type="ECO:0000313" key="11">
    <source>
        <dbReference type="Proteomes" id="UP000467240"/>
    </source>
</evidence>
<evidence type="ECO:0000256" key="1">
    <source>
        <dbReference type="ARBA" id="ARBA00006541"/>
    </source>
</evidence>
<keyword evidence="4 7" id="KW-0560">Oxidoreductase</keyword>
<evidence type="ECO:0000256" key="2">
    <source>
        <dbReference type="ARBA" id="ARBA00012939"/>
    </source>
</evidence>
<dbReference type="InterPro" id="IPR023028">
    <property type="entry name" value="Mannitol_1_phos_5_DH"/>
</dbReference>
<keyword evidence="11" id="KW-1185">Reference proteome</keyword>
<gene>
    <name evidence="7" type="primary">mtlD</name>
    <name evidence="10" type="ORF">F8O01_02370</name>
</gene>
<reference evidence="10 11" key="1">
    <citation type="submission" date="2019-09" db="EMBL/GenBank/DDBJ databases">
        <title>Phylogeny of genus Pseudoclavibacter and closely related genus.</title>
        <authorList>
            <person name="Li Y."/>
        </authorList>
    </citation>
    <scope>NUCLEOTIDE SEQUENCE [LARGE SCALE GENOMIC DNA]</scope>
    <source>
        <strain evidence="10 11">DSM 23821</strain>
    </source>
</reference>
<sequence>MSTAVHFGAGNIGRGFIGLVLHEAGYDVVFVDVNAELIRELQSVDSYEVREVGAHPRTHVVDRFRAVDSREDEAEAIAAVAAADIVTCAVGPNVLKFIAPVIREGLRARPDDAAPLVVMACENAIGATDTLAGFVLEGAGELASRAVFANTAVDRIIPAVDVQGVDVVVEDFFEWSIDRRPFHGHEPVIPAAHFVDDLGPYIERKLFTVNTGHATAAYHGYRAGEPSIAAALANPAVRAEVEAALGETSALLVEKYGFDAAEHAAYVARALERFENPDLPDTPVRIGRQPLRKLSRHERFIGPAAEAAERGLATDALTRAVGAALAFDAPEDPEAVELQGLLSSLDAAELTTKVTGLTPEHPLTERVEEVVRAAQAARPASDED</sequence>
<dbReference type="Pfam" id="PF08125">
    <property type="entry name" value="Mannitol_dh_C"/>
    <property type="match status" value="1"/>
</dbReference>
<dbReference type="Gene3D" id="3.40.50.720">
    <property type="entry name" value="NAD(P)-binding Rossmann-like Domain"/>
    <property type="match status" value="1"/>
</dbReference>
<dbReference type="GO" id="GO:0005829">
    <property type="term" value="C:cytosol"/>
    <property type="evidence" value="ECO:0007669"/>
    <property type="project" value="TreeGrafter"/>
</dbReference>
<evidence type="ECO:0000259" key="9">
    <source>
        <dbReference type="Pfam" id="PF08125"/>
    </source>
</evidence>
<evidence type="ECO:0000256" key="3">
    <source>
        <dbReference type="ARBA" id="ARBA00016219"/>
    </source>
</evidence>
<proteinExistence type="inferred from homology"/>
<protein>
    <recommendedName>
        <fullName evidence="3 7">Mannitol-1-phosphate 5-dehydrogenase</fullName>
        <ecNumber evidence="2 7">1.1.1.17</ecNumber>
    </recommendedName>
</protein>
<dbReference type="PRINTS" id="PR00084">
    <property type="entry name" value="MTLDHDRGNASE"/>
</dbReference>
<comment type="similarity">
    <text evidence="1 7">Belongs to the mannitol dehydrogenase family.</text>
</comment>
<feature type="binding site" evidence="7">
    <location>
        <begin position="4"/>
        <end position="15"/>
    </location>
    <ligand>
        <name>NAD(+)</name>
        <dbReference type="ChEBI" id="CHEBI:57540"/>
    </ligand>
</feature>
<dbReference type="InterPro" id="IPR008927">
    <property type="entry name" value="6-PGluconate_DH-like_C_sf"/>
</dbReference>
<dbReference type="SUPFAM" id="SSF48179">
    <property type="entry name" value="6-phosphogluconate dehydrogenase C-terminal domain-like"/>
    <property type="match status" value="1"/>
</dbReference>
<evidence type="ECO:0000256" key="6">
    <source>
        <dbReference type="ARBA" id="ARBA00048615"/>
    </source>
</evidence>
<evidence type="ECO:0000259" key="8">
    <source>
        <dbReference type="Pfam" id="PF01232"/>
    </source>
</evidence>
<dbReference type="InterPro" id="IPR013118">
    <property type="entry name" value="Mannitol_DH_C"/>
</dbReference>
<dbReference type="Gene3D" id="1.10.1040.10">
    <property type="entry name" value="N-(1-d-carboxylethyl)-l-norvaline Dehydrogenase, domain 2"/>
    <property type="match status" value="1"/>
</dbReference>
<comment type="caution">
    <text evidence="10">The sequence shown here is derived from an EMBL/GenBank/DDBJ whole genome shotgun (WGS) entry which is preliminary data.</text>
</comment>
<dbReference type="InterPro" id="IPR036291">
    <property type="entry name" value="NAD(P)-bd_dom_sf"/>
</dbReference>
<dbReference type="PANTHER" id="PTHR30524:SF0">
    <property type="entry name" value="ALTRONATE OXIDOREDUCTASE-RELATED"/>
    <property type="match status" value="1"/>
</dbReference>
<dbReference type="RefSeq" id="WP_158039264.1">
    <property type="nucleotide sequence ID" value="NZ_JACCFV010000001.1"/>
</dbReference>
<organism evidence="10 11">
    <name type="scientific">Pseudoclavibacter chungangensis</name>
    <dbReference type="NCBI Taxonomy" id="587635"/>
    <lineage>
        <taxon>Bacteria</taxon>
        <taxon>Bacillati</taxon>
        <taxon>Actinomycetota</taxon>
        <taxon>Actinomycetes</taxon>
        <taxon>Micrococcales</taxon>
        <taxon>Microbacteriaceae</taxon>
        <taxon>Pseudoclavibacter</taxon>
    </lineage>
</organism>
<feature type="domain" description="Mannitol dehydrogenase N-terminal" evidence="8">
    <location>
        <begin position="3"/>
        <end position="189"/>
    </location>
</feature>
<evidence type="ECO:0000256" key="4">
    <source>
        <dbReference type="ARBA" id="ARBA00023002"/>
    </source>
</evidence>
<dbReference type="Proteomes" id="UP000467240">
    <property type="component" value="Unassembled WGS sequence"/>
</dbReference>
<dbReference type="GO" id="GO:0008926">
    <property type="term" value="F:mannitol-1-phosphate 5-dehydrogenase activity"/>
    <property type="evidence" value="ECO:0007669"/>
    <property type="project" value="UniProtKB-UniRule"/>
</dbReference>
<dbReference type="GO" id="GO:0019592">
    <property type="term" value="P:mannitol catabolic process"/>
    <property type="evidence" value="ECO:0007669"/>
    <property type="project" value="TreeGrafter"/>
</dbReference>
<dbReference type="EC" id="1.1.1.17" evidence="2 7"/>
<dbReference type="PANTHER" id="PTHR30524">
    <property type="entry name" value="MANNITOL-1-PHOSPHATE 5-DEHYDROGENASE"/>
    <property type="match status" value="1"/>
</dbReference>
<dbReference type="Pfam" id="PF01232">
    <property type="entry name" value="Mannitol_dh"/>
    <property type="match status" value="1"/>
</dbReference>
<keyword evidence="5 7" id="KW-0520">NAD</keyword>
<evidence type="ECO:0000313" key="10">
    <source>
        <dbReference type="EMBL" id="KAB1662325.1"/>
    </source>
</evidence>
<dbReference type="HAMAP" id="MF_00196">
    <property type="entry name" value="Mannitol_dehydrog"/>
    <property type="match status" value="1"/>
</dbReference>
<dbReference type="EMBL" id="WBJZ01000002">
    <property type="protein sequence ID" value="KAB1662325.1"/>
    <property type="molecule type" value="Genomic_DNA"/>
</dbReference>
<dbReference type="SUPFAM" id="SSF51735">
    <property type="entry name" value="NAD(P)-binding Rossmann-fold domains"/>
    <property type="match status" value="1"/>
</dbReference>
<dbReference type="InterPro" id="IPR000669">
    <property type="entry name" value="Mannitol_DH"/>
</dbReference>
<evidence type="ECO:0000256" key="7">
    <source>
        <dbReference type="HAMAP-Rule" id="MF_00196"/>
    </source>
</evidence>
<dbReference type="NCBIfam" id="NF002652">
    <property type="entry name" value="PRK02318.2-5"/>
    <property type="match status" value="1"/>
</dbReference>
<evidence type="ECO:0000256" key="5">
    <source>
        <dbReference type="ARBA" id="ARBA00023027"/>
    </source>
</evidence>
<feature type="domain" description="Mannitol dehydrogenase C-terminal" evidence="9">
    <location>
        <begin position="197"/>
        <end position="347"/>
    </location>
</feature>
<dbReference type="InterPro" id="IPR013131">
    <property type="entry name" value="Mannitol_DH_N"/>
</dbReference>
<name>A0A7J5C134_9MICO</name>
<dbReference type="OrthoDB" id="271711at2"/>
<dbReference type="AlphaFoldDB" id="A0A7J5C134"/>
<comment type="catalytic activity">
    <reaction evidence="6 7">
        <text>D-mannitol 1-phosphate + NAD(+) = beta-D-fructose 6-phosphate + NADH + H(+)</text>
        <dbReference type="Rhea" id="RHEA:19661"/>
        <dbReference type="ChEBI" id="CHEBI:15378"/>
        <dbReference type="ChEBI" id="CHEBI:57540"/>
        <dbReference type="ChEBI" id="CHEBI:57634"/>
        <dbReference type="ChEBI" id="CHEBI:57945"/>
        <dbReference type="ChEBI" id="CHEBI:61381"/>
        <dbReference type="EC" id="1.1.1.17"/>
    </reaction>
</comment>
<dbReference type="InterPro" id="IPR013328">
    <property type="entry name" value="6PGD_dom2"/>
</dbReference>
<accession>A0A7J5C134</accession>